<dbReference type="SMART" id="SM00220">
    <property type="entry name" value="S_TKc"/>
    <property type="match status" value="1"/>
</dbReference>
<protein>
    <submittedName>
        <fullName evidence="3">Kinase-like protein</fullName>
    </submittedName>
</protein>
<dbReference type="InterPro" id="IPR011009">
    <property type="entry name" value="Kinase-like_dom_sf"/>
</dbReference>
<feature type="region of interest" description="Disordered" evidence="1">
    <location>
        <begin position="244"/>
        <end position="269"/>
    </location>
</feature>
<evidence type="ECO:0000259" key="2">
    <source>
        <dbReference type="PROSITE" id="PS50011"/>
    </source>
</evidence>
<dbReference type="PROSITE" id="PS00108">
    <property type="entry name" value="PROTEIN_KINASE_ST"/>
    <property type="match status" value="1"/>
</dbReference>
<dbReference type="PROSITE" id="PS50011">
    <property type="entry name" value="PROTEIN_KINASE_DOM"/>
    <property type="match status" value="1"/>
</dbReference>
<dbReference type="Proteomes" id="UP000799777">
    <property type="component" value="Unassembled WGS sequence"/>
</dbReference>
<comment type="caution">
    <text evidence="3">The sequence shown here is derived from an EMBL/GenBank/DDBJ whole genome shotgun (WGS) entry which is preliminary data.</text>
</comment>
<reference evidence="3" key="1">
    <citation type="journal article" date="2020" name="Stud. Mycol.">
        <title>101 Dothideomycetes genomes: a test case for predicting lifestyles and emergence of pathogens.</title>
        <authorList>
            <person name="Haridas S."/>
            <person name="Albert R."/>
            <person name="Binder M."/>
            <person name="Bloem J."/>
            <person name="Labutti K."/>
            <person name="Salamov A."/>
            <person name="Andreopoulos B."/>
            <person name="Baker S."/>
            <person name="Barry K."/>
            <person name="Bills G."/>
            <person name="Bluhm B."/>
            <person name="Cannon C."/>
            <person name="Castanera R."/>
            <person name="Culley D."/>
            <person name="Daum C."/>
            <person name="Ezra D."/>
            <person name="Gonzalez J."/>
            <person name="Henrissat B."/>
            <person name="Kuo A."/>
            <person name="Liang C."/>
            <person name="Lipzen A."/>
            <person name="Lutzoni F."/>
            <person name="Magnuson J."/>
            <person name="Mondo S."/>
            <person name="Nolan M."/>
            <person name="Ohm R."/>
            <person name="Pangilinan J."/>
            <person name="Park H.-J."/>
            <person name="Ramirez L."/>
            <person name="Alfaro M."/>
            <person name="Sun H."/>
            <person name="Tritt A."/>
            <person name="Yoshinaga Y."/>
            <person name="Zwiers L.-H."/>
            <person name="Turgeon B."/>
            <person name="Goodwin S."/>
            <person name="Spatafora J."/>
            <person name="Crous P."/>
            <person name="Grigoriev I."/>
        </authorList>
    </citation>
    <scope>NUCLEOTIDE SEQUENCE</scope>
    <source>
        <strain evidence="3">CBS 110217</strain>
    </source>
</reference>
<gene>
    <name evidence="3" type="ORF">EK21DRAFT_113307</name>
</gene>
<dbReference type="CDD" id="cd00180">
    <property type="entry name" value="PKc"/>
    <property type="match status" value="1"/>
</dbReference>
<sequence>MKQGTIPWYRLRGHNGRFKKAEPTATSIASTTLKASTTSWASTTLRTSTTSTDLPRHCTVKDLKDSEAFSKVFVKQDKLGEGGDGMVHSYRHRSTGDVIAVKVPNDKKEIASLELEAFYLDGLGQHNHIVEFLGYNEHHGPLGPAMFMRVADLGSLGHYRDALCKQQRQRGRPGQPDELTIWKLLRDMTLALDFLHNHFQSAYVHRDVKPGNILVRTPDGYDTTAGIPTVPIFVLADFSRLTPHPTPEGETPKRWNGTPEYAPSPAERRSQVKPCTDIWRLGATIQDFALGKSPHQSKVDFMLDQKMQGLRHPNLDDRETWAKTQWQYARPVIWRPINAPPEQYAYMRDYRPYSAELNTVYTSLMNRDPKRRPTSQELARQQVPLIDKKLKMTKNWRL</sequence>
<keyword evidence="4" id="KW-1185">Reference proteome</keyword>
<dbReference type="Pfam" id="PF00069">
    <property type="entry name" value="Pkinase"/>
    <property type="match status" value="1"/>
</dbReference>
<dbReference type="GO" id="GO:0005524">
    <property type="term" value="F:ATP binding"/>
    <property type="evidence" value="ECO:0007669"/>
    <property type="project" value="InterPro"/>
</dbReference>
<evidence type="ECO:0000313" key="3">
    <source>
        <dbReference type="EMBL" id="KAF2029084.1"/>
    </source>
</evidence>
<keyword evidence="3" id="KW-0808">Transferase</keyword>
<name>A0A9P4LMM3_9PLEO</name>
<organism evidence="3 4">
    <name type="scientific">Setomelanomma holmii</name>
    <dbReference type="NCBI Taxonomy" id="210430"/>
    <lineage>
        <taxon>Eukaryota</taxon>
        <taxon>Fungi</taxon>
        <taxon>Dikarya</taxon>
        <taxon>Ascomycota</taxon>
        <taxon>Pezizomycotina</taxon>
        <taxon>Dothideomycetes</taxon>
        <taxon>Pleosporomycetidae</taxon>
        <taxon>Pleosporales</taxon>
        <taxon>Pleosporineae</taxon>
        <taxon>Phaeosphaeriaceae</taxon>
        <taxon>Setomelanomma</taxon>
    </lineage>
</organism>
<evidence type="ECO:0000256" key="1">
    <source>
        <dbReference type="SAM" id="MobiDB-lite"/>
    </source>
</evidence>
<dbReference type="OrthoDB" id="310217at2759"/>
<accession>A0A9P4LMM3</accession>
<keyword evidence="3" id="KW-0418">Kinase</keyword>
<proteinExistence type="predicted"/>
<dbReference type="InterPro" id="IPR008271">
    <property type="entry name" value="Ser/Thr_kinase_AS"/>
</dbReference>
<dbReference type="EMBL" id="ML978205">
    <property type="protein sequence ID" value="KAF2029084.1"/>
    <property type="molecule type" value="Genomic_DNA"/>
</dbReference>
<dbReference type="Gene3D" id="1.10.510.10">
    <property type="entry name" value="Transferase(Phosphotransferase) domain 1"/>
    <property type="match status" value="1"/>
</dbReference>
<dbReference type="SUPFAM" id="SSF56112">
    <property type="entry name" value="Protein kinase-like (PK-like)"/>
    <property type="match status" value="1"/>
</dbReference>
<feature type="domain" description="Protein kinase" evidence="2">
    <location>
        <begin position="73"/>
        <end position="386"/>
    </location>
</feature>
<dbReference type="GO" id="GO:0004674">
    <property type="term" value="F:protein serine/threonine kinase activity"/>
    <property type="evidence" value="ECO:0007669"/>
    <property type="project" value="TreeGrafter"/>
</dbReference>
<dbReference type="AlphaFoldDB" id="A0A9P4LMM3"/>
<dbReference type="Gene3D" id="3.30.200.20">
    <property type="entry name" value="Phosphorylase Kinase, domain 1"/>
    <property type="match status" value="1"/>
</dbReference>
<dbReference type="PANTHER" id="PTHR24359:SF1">
    <property type="entry name" value="INHIBITOR OF NUCLEAR FACTOR KAPPA-B KINASE EPSILON SUBUNIT HOMOLOG 1-RELATED"/>
    <property type="match status" value="1"/>
</dbReference>
<dbReference type="PANTHER" id="PTHR24359">
    <property type="entry name" value="SERINE/THREONINE-PROTEIN KINASE SBK1"/>
    <property type="match status" value="1"/>
</dbReference>
<dbReference type="InterPro" id="IPR000719">
    <property type="entry name" value="Prot_kinase_dom"/>
</dbReference>
<evidence type="ECO:0000313" key="4">
    <source>
        <dbReference type="Proteomes" id="UP000799777"/>
    </source>
</evidence>